<dbReference type="Gene3D" id="3.30.470.10">
    <property type="match status" value="1"/>
</dbReference>
<dbReference type="SUPFAM" id="SSF56752">
    <property type="entry name" value="D-aminoacid aminotransferase-like PLP-dependent enzymes"/>
    <property type="match status" value="1"/>
</dbReference>
<evidence type="ECO:0000256" key="6">
    <source>
        <dbReference type="ARBA" id="ARBA00022576"/>
    </source>
</evidence>
<comment type="pathway">
    <text evidence="3">Amino-acid biosynthesis; L-valine biosynthesis; L-valine from pyruvate: step 4/4.</text>
</comment>
<keyword evidence="20" id="KW-1185">Reference proteome</keyword>
<evidence type="ECO:0000256" key="2">
    <source>
        <dbReference type="ARBA" id="ARBA00004824"/>
    </source>
</evidence>
<comment type="caution">
    <text evidence="19">The sequence shown here is derived from an EMBL/GenBank/DDBJ whole genome shotgun (WGS) entry which is preliminary data.</text>
</comment>
<evidence type="ECO:0000313" key="19">
    <source>
        <dbReference type="EMBL" id="KAF3970258.1"/>
    </source>
</evidence>
<dbReference type="GO" id="GO:0005737">
    <property type="term" value="C:cytoplasm"/>
    <property type="evidence" value="ECO:0007669"/>
    <property type="project" value="UniProtKB-ARBA"/>
</dbReference>
<feature type="region of interest" description="Disordered" evidence="18">
    <location>
        <begin position="1"/>
        <end position="26"/>
    </location>
</feature>
<dbReference type="PANTHER" id="PTHR42825:SF28">
    <property type="entry name" value="BRANCHED-CHAIN-AMINO-ACID AMINOTRANSFERASE 7-RELATED"/>
    <property type="match status" value="1"/>
</dbReference>
<comment type="catalytic activity">
    <reaction evidence="12 17">
        <text>L-isoleucine + 2-oxoglutarate = (S)-3-methyl-2-oxopentanoate + L-glutamate</text>
        <dbReference type="Rhea" id="RHEA:24801"/>
        <dbReference type="ChEBI" id="CHEBI:16810"/>
        <dbReference type="ChEBI" id="CHEBI:29985"/>
        <dbReference type="ChEBI" id="CHEBI:35146"/>
        <dbReference type="ChEBI" id="CHEBI:58045"/>
        <dbReference type="EC" id="2.6.1.42"/>
    </reaction>
</comment>
<dbReference type="GO" id="GO:0004084">
    <property type="term" value="F:branched-chain-amino-acid transaminase activity"/>
    <property type="evidence" value="ECO:0007669"/>
    <property type="project" value="UniProtKB-EC"/>
</dbReference>
<dbReference type="InterPro" id="IPR005786">
    <property type="entry name" value="B_amino_transII"/>
</dbReference>
<dbReference type="CDD" id="cd01557">
    <property type="entry name" value="BCAT_beta_family"/>
    <property type="match status" value="1"/>
</dbReference>
<comment type="catalytic activity">
    <reaction evidence="11 17">
        <text>L-valine + 2-oxoglutarate = 3-methyl-2-oxobutanoate + L-glutamate</text>
        <dbReference type="Rhea" id="RHEA:24813"/>
        <dbReference type="ChEBI" id="CHEBI:11851"/>
        <dbReference type="ChEBI" id="CHEBI:16810"/>
        <dbReference type="ChEBI" id="CHEBI:29985"/>
        <dbReference type="ChEBI" id="CHEBI:57762"/>
        <dbReference type="EC" id="2.6.1.42"/>
    </reaction>
</comment>
<gene>
    <name evidence="19" type="ORF">CMV_006022</name>
</gene>
<dbReference type="InterPro" id="IPR033939">
    <property type="entry name" value="BCAT_family"/>
</dbReference>
<evidence type="ECO:0000256" key="18">
    <source>
        <dbReference type="SAM" id="MobiDB-lite"/>
    </source>
</evidence>
<evidence type="ECO:0000256" key="7">
    <source>
        <dbReference type="ARBA" id="ARBA00022605"/>
    </source>
</evidence>
<keyword evidence="7 17" id="KW-0028">Amino-acid biosynthesis</keyword>
<evidence type="ECO:0000313" key="20">
    <source>
        <dbReference type="Proteomes" id="UP000737018"/>
    </source>
</evidence>
<dbReference type="EMBL" id="JRKL02000551">
    <property type="protein sequence ID" value="KAF3970258.1"/>
    <property type="molecule type" value="Genomic_DNA"/>
</dbReference>
<evidence type="ECO:0000256" key="12">
    <source>
        <dbReference type="ARBA" id="ARBA00048798"/>
    </source>
</evidence>
<dbReference type="FunFam" id="3.20.10.10:FF:000003">
    <property type="entry name" value="Branched-chain-amino-acid aminotransferase"/>
    <property type="match status" value="1"/>
</dbReference>
<evidence type="ECO:0000256" key="8">
    <source>
        <dbReference type="ARBA" id="ARBA00022679"/>
    </source>
</evidence>
<dbReference type="InterPro" id="IPR001544">
    <property type="entry name" value="Aminotrans_IV"/>
</dbReference>
<dbReference type="PROSITE" id="PS00770">
    <property type="entry name" value="AA_TRANSFER_CLASS_4"/>
    <property type="match status" value="1"/>
</dbReference>
<dbReference type="Pfam" id="PF01063">
    <property type="entry name" value="Aminotran_4"/>
    <property type="match status" value="1"/>
</dbReference>
<feature type="modified residue" description="N6-(pyridoxal phosphate)lysine" evidence="14">
    <location>
        <position position="269"/>
    </location>
</feature>
<evidence type="ECO:0000256" key="3">
    <source>
        <dbReference type="ARBA" id="ARBA00004931"/>
    </source>
</evidence>
<dbReference type="GO" id="GO:0009082">
    <property type="term" value="P:branched-chain amino acid biosynthetic process"/>
    <property type="evidence" value="ECO:0007669"/>
    <property type="project" value="UniProtKB-KW"/>
</dbReference>
<keyword evidence="10 17" id="KW-0100">Branched-chain amino acid biosynthesis</keyword>
<dbReference type="FunFam" id="3.30.470.10:FF:000003">
    <property type="entry name" value="Branched-chain-amino-acid aminotransferase"/>
    <property type="match status" value="1"/>
</dbReference>
<reference evidence="19" key="1">
    <citation type="submission" date="2020-03" db="EMBL/GenBank/DDBJ databases">
        <title>Castanea mollissima Vanexum genome sequencing.</title>
        <authorList>
            <person name="Staton M."/>
        </authorList>
    </citation>
    <scope>NUCLEOTIDE SEQUENCE</scope>
    <source>
        <tissue evidence="19">Leaf</tissue>
    </source>
</reference>
<dbReference type="Proteomes" id="UP000737018">
    <property type="component" value="Unassembled WGS sequence"/>
</dbReference>
<dbReference type="InterPro" id="IPR043132">
    <property type="entry name" value="BCAT-like_C"/>
</dbReference>
<evidence type="ECO:0000256" key="9">
    <source>
        <dbReference type="ARBA" id="ARBA00022898"/>
    </source>
</evidence>
<comment type="similarity">
    <text evidence="5 15">Belongs to the class-IV pyridoxal-phosphate-dependent aminotransferase family.</text>
</comment>
<name>A0A8J4VRL9_9ROSI</name>
<sequence>MFQSSNPSQYHHLQPSSVPVSGATNISGHYQTSSPVGWPWPAKLTTLEAGGKRTATERTGHGAGEAEAKFVSMASPTQTKSNSGVEKYADINWDELGFDLVPADYMYVTKCGKEEYFTNGVGNIIPYANIAISPFAGILNYGQGLLEGLKAYRRDDGRVLLFRPEQNAQRMQTGAERLCMPSPSIEHFVEAVKQTVLANKHWVPPPGKGSLYVRPLLIGSGPVLSLVTAPEISFLIHACPVGNYHKGPLNLLVEDKTHRATPGGTGDIKIITNYSPVYKAIAQAKARGFSDVLFLDAVTKKYIEEVSSCNIFIVKGNVISTPAICGTILPGITRKSIIEIALGFGYQVEERVIPLEDLFDVDEVFCTGTAVVVSPVASITYGDKRVEYKTGAETVSKKLYDMLTGIQTGRIEDKMGWTVEID</sequence>
<proteinExistence type="inferred from homology"/>
<dbReference type="OrthoDB" id="409992at2759"/>
<comment type="catalytic activity">
    <reaction evidence="13 17">
        <text>L-leucine + 2-oxoglutarate = 4-methyl-2-oxopentanoate + L-glutamate</text>
        <dbReference type="Rhea" id="RHEA:18321"/>
        <dbReference type="ChEBI" id="CHEBI:16810"/>
        <dbReference type="ChEBI" id="CHEBI:17865"/>
        <dbReference type="ChEBI" id="CHEBI:29985"/>
        <dbReference type="ChEBI" id="CHEBI:57427"/>
        <dbReference type="EC" id="2.6.1.42"/>
    </reaction>
</comment>
<evidence type="ECO:0000256" key="11">
    <source>
        <dbReference type="ARBA" id="ARBA00048212"/>
    </source>
</evidence>
<dbReference type="AlphaFoldDB" id="A0A8J4VRL9"/>
<evidence type="ECO:0000256" key="15">
    <source>
        <dbReference type="RuleBase" id="RU004106"/>
    </source>
</evidence>
<dbReference type="InterPro" id="IPR043131">
    <property type="entry name" value="BCAT-like_N"/>
</dbReference>
<dbReference type="PIRSF" id="PIRSF006468">
    <property type="entry name" value="BCAT1"/>
    <property type="match status" value="1"/>
</dbReference>
<evidence type="ECO:0000256" key="5">
    <source>
        <dbReference type="ARBA" id="ARBA00009320"/>
    </source>
</evidence>
<organism evidence="19 20">
    <name type="scientific">Castanea mollissima</name>
    <name type="common">Chinese chestnut</name>
    <dbReference type="NCBI Taxonomy" id="60419"/>
    <lineage>
        <taxon>Eukaryota</taxon>
        <taxon>Viridiplantae</taxon>
        <taxon>Streptophyta</taxon>
        <taxon>Embryophyta</taxon>
        <taxon>Tracheophyta</taxon>
        <taxon>Spermatophyta</taxon>
        <taxon>Magnoliopsida</taxon>
        <taxon>eudicotyledons</taxon>
        <taxon>Gunneridae</taxon>
        <taxon>Pentapetalae</taxon>
        <taxon>rosids</taxon>
        <taxon>fabids</taxon>
        <taxon>Fagales</taxon>
        <taxon>Fagaceae</taxon>
        <taxon>Castanea</taxon>
    </lineage>
</organism>
<dbReference type="Gene3D" id="3.20.10.10">
    <property type="entry name" value="D-amino Acid Aminotransferase, subunit A, domain 2"/>
    <property type="match status" value="1"/>
</dbReference>
<evidence type="ECO:0000256" key="1">
    <source>
        <dbReference type="ARBA" id="ARBA00001933"/>
    </source>
</evidence>
<comment type="cofactor">
    <cofactor evidence="1 16">
        <name>pyridoxal 5'-phosphate</name>
        <dbReference type="ChEBI" id="CHEBI:597326"/>
    </cofactor>
</comment>
<dbReference type="PANTHER" id="PTHR42825">
    <property type="entry name" value="AMINO ACID AMINOTRANSFERASE"/>
    <property type="match status" value="1"/>
</dbReference>
<dbReference type="InterPro" id="IPR018300">
    <property type="entry name" value="Aminotrans_IV_CS"/>
</dbReference>
<dbReference type="NCBIfam" id="TIGR01123">
    <property type="entry name" value="ilvE_II"/>
    <property type="match status" value="1"/>
</dbReference>
<dbReference type="EC" id="2.6.1.42" evidence="17"/>
<dbReference type="GO" id="GO:0008652">
    <property type="term" value="P:amino acid biosynthetic process"/>
    <property type="evidence" value="ECO:0007669"/>
    <property type="project" value="UniProtKB-KW"/>
</dbReference>
<evidence type="ECO:0000256" key="17">
    <source>
        <dbReference type="RuleBase" id="RU004517"/>
    </source>
</evidence>
<accession>A0A8J4VRL9</accession>
<dbReference type="NCBIfam" id="NF009897">
    <property type="entry name" value="PRK13357.1"/>
    <property type="match status" value="1"/>
</dbReference>
<comment type="pathway">
    <text evidence="2">Amino-acid biosynthesis; L-isoleucine biosynthesis; L-isoleucine from 2-oxobutanoate: step 4/4.</text>
</comment>
<evidence type="ECO:0000256" key="16">
    <source>
        <dbReference type="RuleBase" id="RU004516"/>
    </source>
</evidence>
<evidence type="ECO:0000256" key="10">
    <source>
        <dbReference type="ARBA" id="ARBA00023304"/>
    </source>
</evidence>
<keyword evidence="8 17" id="KW-0808">Transferase</keyword>
<evidence type="ECO:0000256" key="4">
    <source>
        <dbReference type="ARBA" id="ARBA00005072"/>
    </source>
</evidence>
<evidence type="ECO:0000256" key="14">
    <source>
        <dbReference type="PIRSR" id="PIRSR006468-1"/>
    </source>
</evidence>
<dbReference type="InterPro" id="IPR036038">
    <property type="entry name" value="Aminotransferase-like"/>
</dbReference>
<keyword evidence="6 17" id="KW-0032">Aminotransferase</keyword>
<protein>
    <recommendedName>
        <fullName evidence="17">Branched-chain-amino-acid aminotransferase</fullName>
        <ecNumber evidence="17">2.6.1.42</ecNumber>
    </recommendedName>
</protein>
<evidence type="ECO:0000256" key="13">
    <source>
        <dbReference type="ARBA" id="ARBA00049229"/>
    </source>
</evidence>
<keyword evidence="9 16" id="KW-0663">Pyridoxal phosphate</keyword>
<comment type="pathway">
    <text evidence="4">Amino-acid biosynthesis; L-leucine biosynthesis; L-leucine from 3-methyl-2-oxobutanoate: step 4/4.</text>
</comment>